<feature type="compositionally biased region" description="Basic and acidic residues" evidence="1">
    <location>
        <begin position="67"/>
        <end position="87"/>
    </location>
</feature>
<evidence type="ECO:0000256" key="1">
    <source>
        <dbReference type="SAM" id="MobiDB-lite"/>
    </source>
</evidence>
<gene>
    <name evidence="2" type="ORF">V8G54_035007</name>
</gene>
<evidence type="ECO:0000313" key="3">
    <source>
        <dbReference type="Proteomes" id="UP001374535"/>
    </source>
</evidence>
<reference evidence="2 3" key="1">
    <citation type="journal article" date="2023" name="Life. Sci Alliance">
        <title>Evolutionary insights into 3D genome organization and epigenetic landscape of Vigna mungo.</title>
        <authorList>
            <person name="Junaid A."/>
            <person name="Singh B."/>
            <person name="Bhatia S."/>
        </authorList>
    </citation>
    <scope>NUCLEOTIDE SEQUENCE [LARGE SCALE GENOMIC DNA]</scope>
    <source>
        <strain evidence="2">Urdbean</strain>
    </source>
</reference>
<dbReference type="EMBL" id="CP144690">
    <property type="protein sequence ID" value="WVY89493.1"/>
    <property type="molecule type" value="Genomic_DNA"/>
</dbReference>
<evidence type="ECO:0000313" key="2">
    <source>
        <dbReference type="EMBL" id="WVY89493.1"/>
    </source>
</evidence>
<proteinExistence type="predicted"/>
<feature type="compositionally biased region" description="Basic and acidic residues" evidence="1">
    <location>
        <begin position="38"/>
        <end position="59"/>
    </location>
</feature>
<keyword evidence="3" id="KW-1185">Reference proteome</keyword>
<protein>
    <submittedName>
        <fullName evidence="2">Uncharacterized protein</fullName>
    </submittedName>
</protein>
<name>A0AAQ3RA06_VIGMU</name>
<organism evidence="2 3">
    <name type="scientific">Vigna mungo</name>
    <name type="common">Black gram</name>
    <name type="synonym">Phaseolus mungo</name>
    <dbReference type="NCBI Taxonomy" id="3915"/>
    <lineage>
        <taxon>Eukaryota</taxon>
        <taxon>Viridiplantae</taxon>
        <taxon>Streptophyta</taxon>
        <taxon>Embryophyta</taxon>
        <taxon>Tracheophyta</taxon>
        <taxon>Spermatophyta</taxon>
        <taxon>Magnoliopsida</taxon>
        <taxon>eudicotyledons</taxon>
        <taxon>Gunneridae</taxon>
        <taxon>Pentapetalae</taxon>
        <taxon>rosids</taxon>
        <taxon>fabids</taxon>
        <taxon>Fabales</taxon>
        <taxon>Fabaceae</taxon>
        <taxon>Papilionoideae</taxon>
        <taxon>50 kb inversion clade</taxon>
        <taxon>NPAAA clade</taxon>
        <taxon>indigoferoid/millettioid clade</taxon>
        <taxon>Phaseoleae</taxon>
        <taxon>Vigna</taxon>
    </lineage>
</organism>
<dbReference type="AlphaFoldDB" id="A0AAQ3RA06"/>
<accession>A0AAQ3RA06</accession>
<feature type="region of interest" description="Disordered" evidence="1">
    <location>
        <begin position="38"/>
        <end position="87"/>
    </location>
</feature>
<dbReference type="Proteomes" id="UP001374535">
    <property type="component" value="Chromosome 11"/>
</dbReference>
<sequence length="495" mass="55425">MLSNSENPSRIFKNRGSSITHLTWASECLLQATEQSKFKDDRTARISDDRASQEERRQSENLVQASESDKATSARELKTPKDDHEKYGRTIKHHEDVVSASLCQPHPNILIPIEETINVNKLLRLTDNYSFYYLILYYFKYYHPSQSISIKDQASQLFVHSASRETRPFGLPSIQPFGLTTIRPHRFCLLGSSVGTPGSRTTNFVYWDVLQELLGHGWSFSSTGRFSRNSWAKDGHSRLLGCPPGTPGPRTVIHVYWDVLQELLGHGRPFTSTGMFSRNSWATNGHSRLLDVLQELLGHGRPFTSTGMFSRNSWATDGHSRLLGCSPGTPGPRTELLGHIRPFTSTGMFSRNSWATGGHPCGPRTVNFVYWEVLQELLGHGRPFTSTRRFSRNSWATDSHSRLLGCSPGTPGPRTVILVYWEVLQELLGHGRNSWATDDHSRLLGDSVGTPGPRTTNLELLGHGQPFLSTGKFSRNSWATDNRSCLLGGPQMSNT</sequence>